<reference evidence="1 2" key="2">
    <citation type="submission" date="2019-04" db="EMBL/GenBank/DDBJ databases">
        <title>The genome sequence of big-headed turtle.</title>
        <authorList>
            <person name="Gong S."/>
        </authorList>
    </citation>
    <scope>NUCLEOTIDE SEQUENCE [LARGE SCALE GENOMIC DNA]</scope>
    <source>
        <strain evidence="1">DO16091913</strain>
        <tissue evidence="1">Muscle</tissue>
    </source>
</reference>
<protein>
    <submittedName>
        <fullName evidence="1">Exostosin-1-like</fullName>
    </submittedName>
</protein>
<dbReference type="AlphaFoldDB" id="A0A4D9E6V1"/>
<dbReference type="Proteomes" id="UP000297703">
    <property type="component" value="Unassembled WGS sequence"/>
</dbReference>
<sequence>MPALQSMPLCSVATQRLQHSPALRLLNCIRQCHCRVRVQTRWLIWNSVLQVLMPLNNFTPLWSQSVHGPIHMCKVAQVCKCLQDPALDKQTKTDLSKHKMLSLEKETPLIASSVKFEWEISLTFQESYEAYYEALLSASLESD</sequence>
<evidence type="ECO:0000313" key="2">
    <source>
        <dbReference type="Proteomes" id="UP000297703"/>
    </source>
</evidence>
<organism evidence="1 2">
    <name type="scientific">Platysternon megacephalum</name>
    <name type="common">big-headed turtle</name>
    <dbReference type="NCBI Taxonomy" id="55544"/>
    <lineage>
        <taxon>Eukaryota</taxon>
        <taxon>Metazoa</taxon>
        <taxon>Chordata</taxon>
        <taxon>Craniata</taxon>
        <taxon>Vertebrata</taxon>
        <taxon>Euteleostomi</taxon>
        <taxon>Archelosauria</taxon>
        <taxon>Testudinata</taxon>
        <taxon>Testudines</taxon>
        <taxon>Cryptodira</taxon>
        <taxon>Durocryptodira</taxon>
        <taxon>Testudinoidea</taxon>
        <taxon>Platysternidae</taxon>
        <taxon>Platysternon</taxon>
    </lineage>
</organism>
<dbReference type="EMBL" id="QXTE01000173">
    <property type="protein sequence ID" value="TFK02820.1"/>
    <property type="molecule type" value="Genomic_DNA"/>
</dbReference>
<accession>A0A4D9E6V1</accession>
<keyword evidence="2" id="KW-1185">Reference proteome</keyword>
<reference evidence="1 2" key="1">
    <citation type="submission" date="2019-04" db="EMBL/GenBank/DDBJ databases">
        <title>Draft genome of the big-headed turtle Platysternon megacephalum.</title>
        <authorList>
            <person name="Gong S."/>
        </authorList>
    </citation>
    <scope>NUCLEOTIDE SEQUENCE [LARGE SCALE GENOMIC DNA]</scope>
    <source>
        <strain evidence="1">DO16091913</strain>
        <tissue evidence="1">Muscle</tissue>
    </source>
</reference>
<proteinExistence type="predicted"/>
<comment type="caution">
    <text evidence="1">The sequence shown here is derived from an EMBL/GenBank/DDBJ whole genome shotgun (WGS) entry which is preliminary data.</text>
</comment>
<name>A0A4D9E6V1_9SAUR</name>
<gene>
    <name evidence="1" type="ORF">DR999_PMT14830</name>
</gene>
<evidence type="ECO:0000313" key="1">
    <source>
        <dbReference type="EMBL" id="TFK02820.1"/>
    </source>
</evidence>